<gene>
    <name evidence="1" type="ORF">PXEA_LOCUS16625</name>
</gene>
<comment type="caution">
    <text evidence="1">The sequence shown here is derived from an EMBL/GenBank/DDBJ whole genome shotgun (WGS) entry which is preliminary data.</text>
</comment>
<name>A0A3S5A963_9PLAT</name>
<dbReference type="AlphaFoldDB" id="A0A3S5A963"/>
<evidence type="ECO:0000313" key="1">
    <source>
        <dbReference type="EMBL" id="VEL23185.1"/>
    </source>
</evidence>
<protein>
    <submittedName>
        <fullName evidence="1">Uncharacterized protein</fullName>
    </submittedName>
</protein>
<accession>A0A3S5A963</accession>
<feature type="non-terminal residue" evidence="1">
    <location>
        <position position="1"/>
    </location>
</feature>
<reference evidence="1" key="1">
    <citation type="submission" date="2018-11" db="EMBL/GenBank/DDBJ databases">
        <authorList>
            <consortium name="Pathogen Informatics"/>
        </authorList>
    </citation>
    <scope>NUCLEOTIDE SEQUENCE</scope>
</reference>
<dbReference type="EMBL" id="CAAALY010060520">
    <property type="protein sequence ID" value="VEL23185.1"/>
    <property type="molecule type" value="Genomic_DNA"/>
</dbReference>
<evidence type="ECO:0000313" key="2">
    <source>
        <dbReference type="Proteomes" id="UP000784294"/>
    </source>
</evidence>
<proteinExistence type="predicted"/>
<sequence length="162" mass="18398">KSSFRDISTFNKVYLAIPKSVERSNNLDRFLAIRHKEYRQVASSRSLPPVDSLTAVENTKKKELYFPAFFEFLKFSGLFRSQKNSNVIASDRGEQVSYFVVLTSSDDEDSDCTGHTPKVQGVIGSPRVTKLTTSEHVKSNQKHTNKSQNKQAKYGYLTFMVC</sequence>
<dbReference type="Proteomes" id="UP000784294">
    <property type="component" value="Unassembled WGS sequence"/>
</dbReference>
<keyword evidence="2" id="KW-1185">Reference proteome</keyword>
<organism evidence="1 2">
    <name type="scientific">Protopolystoma xenopodis</name>
    <dbReference type="NCBI Taxonomy" id="117903"/>
    <lineage>
        <taxon>Eukaryota</taxon>
        <taxon>Metazoa</taxon>
        <taxon>Spiralia</taxon>
        <taxon>Lophotrochozoa</taxon>
        <taxon>Platyhelminthes</taxon>
        <taxon>Monogenea</taxon>
        <taxon>Polyopisthocotylea</taxon>
        <taxon>Polystomatidea</taxon>
        <taxon>Polystomatidae</taxon>
        <taxon>Protopolystoma</taxon>
    </lineage>
</organism>